<feature type="compositionally biased region" description="Basic residues" evidence="1">
    <location>
        <begin position="269"/>
        <end position="286"/>
    </location>
</feature>
<proteinExistence type="predicted"/>
<comment type="caution">
    <text evidence="2">The sequence shown here is derived from an EMBL/GenBank/DDBJ whole genome shotgun (WGS) entry which is preliminary data.</text>
</comment>
<sequence>MGTGLRGVSSKLKIGDRGGTALSPKSAAPFWAHIALFIWVGGRSLFSLLPLSLFLPGGGSFVLGWPDPGAEGHSPHPGGPGSADRSAVAPLSCALPGSSEVAPTVRLTSSAPASLRSFRRGGVHQASRVASSLAGGSRLQGQVQAPPVSRAARSPVAVSLAGGPLSRGPAAPVRIRRGSPRPRAHPLRASPLSPEPGATEPQSPRTNDVGRVAPLPAGGPRSQPAPGTSRAAHGTRIGGGPFSGRAPIPGPAETPLARPPSLETYRSGHGQRSRLGLCRHRYRRSLRGPGARGNG</sequence>
<feature type="region of interest" description="Disordered" evidence="1">
    <location>
        <begin position="131"/>
        <end position="295"/>
    </location>
</feature>
<evidence type="ECO:0000313" key="2">
    <source>
        <dbReference type="EMBL" id="KAJ1187750.1"/>
    </source>
</evidence>
<evidence type="ECO:0000313" key="3">
    <source>
        <dbReference type="Proteomes" id="UP001066276"/>
    </source>
</evidence>
<name>A0AAV7UFH4_PLEWA</name>
<evidence type="ECO:0000256" key="1">
    <source>
        <dbReference type="SAM" id="MobiDB-lite"/>
    </source>
</evidence>
<reference evidence="2" key="1">
    <citation type="journal article" date="2022" name="bioRxiv">
        <title>Sequencing and chromosome-scale assembly of the giantPleurodeles waltlgenome.</title>
        <authorList>
            <person name="Brown T."/>
            <person name="Elewa A."/>
            <person name="Iarovenko S."/>
            <person name="Subramanian E."/>
            <person name="Araus A.J."/>
            <person name="Petzold A."/>
            <person name="Susuki M."/>
            <person name="Suzuki K.-i.T."/>
            <person name="Hayashi T."/>
            <person name="Toyoda A."/>
            <person name="Oliveira C."/>
            <person name="Osipova E."/>
            <person name="Leigh N.D."/>
            <person name="Simon A."/>
            <person name="Yun M.H."/>
        </authorList>
    </citation>
    <scope>NUCLEOTIDE SEQUENCE</scope>
    <source>
        <strain evidence="2">20211129_DDA</strain>
        <tissue evidence="2">Liver</tissue>
    </source>
</reference>
<keyword evidence="3" id="KW-1185">Reference proteome</keyword>
<accession>A0AAV7UFH4</accession>
<dbReference type="EMBL" id="JANPWB010000005">
    <property type="protein sequence ID" value="KAJ1187750.1"/>
    <property type="molecule type" value="Genomic_DNA"/>
</dbReference>
<feature type="compositionally biased region" description="Low complexity" evidence="1">
    <location>
        <begin position="66"/>
        <end position="76"/>
    </location>
</feature>
<feature type="region of interest" description="Disordered" evidence="1">
    <location>
        <begin position="66"/>
        <end position="88"/>
    </location>
</feature>
<gene>
    <name evidence="2" type="ORF">NDU88_004520</name>
</gene>
<feature type="compositionally biased region" description="Basic residues" evidence="1">
    <location>
        <begin position="174"/>
        <end position="186"/>
    </location>
</feature>
<protein>
    <submittedName>
        <fullName evidence="2">Uncharacterized protein</fullName>
    </submittedName>
</protein>
<dbReference type="AlphaFoldDB" id="A0AAV7UFH4"/>
<dbReference type="Proteomes" id="UP001066276">
    <property type="component" value="Chromosome 3_1"/>
</dbReference>
<organism evidence="2 3">
    <name type="scientific">Pleurodeles waltl</name>
    <name type="common">Iberian ribbed newt</name>
    <dbReference type="NCBI Taxonomy" id="8319"/>
    <lineage>
        <taxon>Eukaryota</taxon>
        <taxon>Metazoa</taxon>
        <taxon>Chordata</taxon>
        <taxon>Craniata</taxon>
        <taxon>Vertebrata</taxon>
        <taxon>Euteleostomi</taxon>
        <taxon>Amphibia</taxon>
        <taxon>Batrachia</taxon>
        <taxon>Caudata</taxon>
        <taxon>Salamandroidea</taxon>
        <taxon>Salamandridae</taxon>
        <taxon>Pleurodelinae</taxon>
        <taxon>Pleurodeles</taxon>
    </lineage>
</organism>